<dbReference type="EMBL" id="JAUTXT010000006">
    <property type="protein sequence ID" value="KAK3677499.1"/>
    <property type="molecule type" value="Genomic_DNA"/>
</dbReference>
<evidence type="ECO:0000313" key="2">
    <source>
        <dbReference type="EMBL" id="KAK3677499.1"/>
    </source>
</evidence>
<evidence type="ECO:0000256" key="1">
    <source>
        <dbReference type="SAM" id="MobiDB-lite"/>
    </source>
</evidence>
<proteinExistence type="predicted"/>
<evidence type="ECO:0008006" key="4">
    <source>
        <dbReference type="Google" id="ProtNLM"/>
    </source>
</evidence>
<dbReference type="Proteomes" id="UP001274830">
    <property type="component" value="Unassembled WGS sequence"/>
</dbReference>
<evidence type="ECO:0000313" key="3">
    <source>
        <dbReference type="Proteomes" id="UP001274830"/>
    </source>
</evidence>
<dbReference type="PANTHER" id="PTHR39607">
    <property type="entry name" value="XANTHOCILLIN BIOSYNTHESIS CLUSTER TRANSCRIPTION FACTOR XANC-RELATED"/>
    <property type="match status" value="1"/>
</dbReference>
<comment type="caution">
    <text evidence="2">The sequence shown here is derived from an EMBL/GenBank/DDBJ whole genome shotgun (WGS) entry which is preliminary data.</text>
</comment>
<feature type="compositionally biased region" description="Polar residues" evidence="1">
    <location>
        <begin position="103"/>
        <end position="119"/>
    </location>
</feature>
<reference evidence="2" key="1">
    <citation type="submission" date="2023-07" db="EMBL/GenBank/DDBJ databases">
        <title>Black Yeasts Isolated from many extreme environments.</title>
        <authorList>
            <person name="Coleine C."/>
            <person name="Stajich J.E."/>
            <person name="Selbmann L."/>
        </authorList>
    </citation>
    <scope>NUCLEOTIDE SEQUENCE</scope>
    <source>
        <strain evidence="2">CCFEE 5485</strain>
    </source>
</reference>
<dbReference type="AlphaFoldDB" id="A0AAE0WTD3"/>
<gene>
    <name evidence="2" type="ORF">LTR78_002349</name>
</gene>
<keyword evidence="3" id="KW-1185">Reference proteome</keyword>
<feature type="compositionally biased region" description="Basic residues" evidence="1">
    <location>
        <begin position="28"/>
        <end position="42"/>
    </location>
</feature>
<name>A0AAE0WTD3_9PEZI</name>
<feature type="region of interest" description="Disordered" evidence="1">
    <location>
        <begin position="1"/>
        <end position="72"/>
    </location>
</feature>
<feature type="compositionally biased region" description="Low complexity" evidence="1">
    <location>
        <begin position="1"/>
        <end position="13"/>
    </location>
</feature>
<feature type="region of interest" description="Disordered" evidence="1">
    <location>
        <begin position="95"/>
        <end position="119"/>
    </location>
</feature>
<feature type="compositionally biased region" description="Basic and acidic residues" evidence="1">
    <location>
        <begin position="43"/>
        <end position="61"/>
    </location>
</feature>
<dbReference type="InterPro" id="IPR052635">
    <property type="entry name" value="Sec_Metab_Biosynth_Reg"/>
</dbReference>
<dbReference type="PANTHER" id="PTHR39607:SF2">
    <property type="entry name" value="BZIP DOMAIN-CONTAINING PROTEIN"/>
    <property type="match status" value="1"/>
</dbReference>
<organism evidence="2 3">
    <name type="scientific">Recurvomyces mirabilis</name>
    <dbReference type="NCBI Taxonomy" id="574656"/>
    <lineage>
        <taxon>Eukaryota</taxon>
        <taxon>Fungi</taxon>
        <taxon>Dikarya</taxon>
        <taxon>Ascomycota</taxon>
        <taxon>Pezizomycotina</taxon>
        <taxon>Dothideomycetes</taxon>
        <taxon>Dothideomycetidae</taxon>
        <taxon>Mycosphaerellales</taxon>
        <taxon>Teratosphaeriaceae</taxon>
        <taxon>Recurvomyces</taxon>
    </lineage>
</organism>
<accession>A0AAE0WTD3</accession>
<protein>
    <recommendedName>
        <fullName evidence="4">BZIP domain-containing protein</fullName>
    </recommendedName>
</protein>
<sequence>MSQADSNSSGSASIPDDDWSAIKDPKERRRVQSRIAQRKFREKVRWQKEETDRVRENEEKAGGAYCAPEAEDLGSGELSGLPWGGVSLRHVLVTGKAKEQSSRETSLYAESSKAGGSSR</sequence>